<sequence length="309" mass="34188">MAPTAGQIKAQAQQLGFHKVGIAHADALTADPDWLREWLAQGYAADMQWMHDPRRQDIQQVLPGVQSVICVALNYSVPQEDPCPDQARIARYALGRDYHKVLGRPLKALARWIEASAPGHRAIAYVDTGPIQEKAWAQAAGLGWIGKNACLITLEYGSWVFLGEVLTTVELEPDGAHANYCGSCTRCLAACPTAAIVRPAQVDARACLAYHTIENRAERLPATISSQQHNWVVGCDLCQSCCPYNQRAERWGHYSDVADFAPREPWQRLDLQRAQQMSDDEFDRLSTGSAIRRVRASGLRRNAQSALGE</sequence>
<dbReference type="eggNOG" id="COG1600">
    <property type="taxonomic scope" value="Bacteria"/>
</dbReference>
<feature type="binding site" evidence="9">
    <location>
        <begin position="235"/>
        <end position="236"/>
    </location>
    <ligand>
        <name>cob(II)alamin</name>
        <dbReference type="ChEBI" id="CHEBI:16304"/>
    </ligand>
</feature>
<dbReference type="NCBIfam" id="TIGR00276">
    <property type="entry name" value="tRNA epoxyqueuosine(34) reductase QueG"/>
    <property type="match status" value="1"/>
</dbReference>
<feature type="binding site" evidence="9">
    <location>
        <position position="151"/>
    </location>
    <ligand>
        <name>cob(II)alamin</name>
        <dbReference type="ChEBI" id="CHEBI:16304"/>
    </ligand>
</feature>
<keyword evidence="3 9" id="KW-0819">tRNA processing</keyword>
<dbReference type="GO" id="GO:0005737">
    <property type="term" value="C:cytoplasm"/>
    <property type="evidence" value="ECO:0007669"/>
    <property type="project" value="UniProtKB-SubCell"/>
</dbReference>
<dbReference type="InterPro" id="IPR004453">
    <property type="entry name" value="QueG"/>
</dbReference>
<comment type="subunit">
    <text evidence="9">Monomer.</text>
</comment>
<dbReference type="UniPathway" id="UPA00392"/>
<evidence type="ECO:0000256" key="3">
    <source>
        <dbReference type="ARBA" id="ARBA00022694"/>
    </source>
</evidence>
<evidence type="ECO:0000256" key="8">
    <source>
        <dbReference type="ARBA" id="ARBA00023014"/>
    </source>
</evidence>
<dbReference type="Proteomes" id="UP000017396">
    <property type="component" value="Chromosome"/>
</dbReference>
<protein>
    <recommendedName>
        <fullName evidence="9">Epoxyqueuosine reductase</fullName>
        <ecNumber evidence="9">1.17.99.6</ecNumber>
    </recommendedName>
    <alternativeName>
        <fullName evidence="9">Queuosine biosynthesis protein QueG</fullName>
    </alternativeName>
</protein>
<keyword evidence="8 9" id="KW-0411">Iron-sulfur</keyword>
<comment type="cofactor">
    <cofactor evidence="9">
        <name>cob(II)alamin</name>
        <dbReference type="ChEBI" id="CHEBI:16304"/>
    </cofactor>
</comment>
<feature type="binding site" evidence="9">
    <location>
        <position position="181"/>
    </location>
    <ligand>
        <name>[4Fe-4S] cluster</name>
        <dbReference type="ChEBI" id="CHEBI:49883"/>
        <label>1</label>
    </ligand>
</feature>
<feature type="binding site" evidence="9">
    <location>
        <position position="148"/>
    </location>
    <ligand>
        <name>cob(II)alamin</name>
        <dbReference type="ChEBI" id="CHEBI:16304"/>
    </ligand>
</feature>
<feature type="binding site" evidence="9">
    <location>
        <position position="187"/>
    </location>
    <ligand>
        <name>[4Fe-4S] cluster</name>
        <dbReference type="ChEBI" id="CHEBI:49883"/>
        <label>1</label>
    </ligand>
</feature>
<dbReference type="GO" id="GO:0051539">
    <property type="term" value="F:4 iron, 4 sulfur cluster binding"/>
    <property type="evidence" value="ECO:0007669"/>
    <property type="project" value="UniProtKB-KW"/>
</dbReference>
<evidence type="ECO:0000313" key="11">
    <source>
        <dbReference type="EMBL" id="AGY58826.1"/>
    </source>
</evidence>
<dbReference type="SUPFAM" id="SSF46548">
    <property type="entry name" value="alpha-helical ferredoxin"/>
    <property type="match status" value="1"/>
</dbReference>
<dbReference type="STRING" id="1183438.GKIL_2580"/>
<feature type="binding site" evidence="9">
    <location>
        <position position="162"/>
    </location>
    <ligand>
        <name>cob(II)alamin</name>
        <dbReference type="ChEBI" id="CHEBI:16304"/>
    </ligand>
</feature>
<dbReference type="Pfam" id="PF08331">
    <property type="entry name" value="QueG_DUF1730"/>
    <property type="match status" value="1"/>
</dbReference>
<comment type="caution">
    <text evidence="9">Lacks conserved residue(s) required for the propagation of feature annotation.</text>
</comment>
<dbReference type="EC" id="1.17.99.6" evidence="9"/>
<dbReference type="PATRIC" id="fig|1183438.3.peg.2540"/>
<evidence type="ECO:0000256" key="9">
    <source>
        <dbReference type="HAMAP-Rule" id="MF_00916"/>
    </source>
</evidence>
<dbReference type="PANTHER" id="PTHR30002">
    <property type="entry name" value="EPOXYQUEUOSINE REDUCTASE"/>
    <property type="match status" value="1"/>
</dbReference>
<dbReference type="HOGENOM" id="CLU_030790_0_0_3"/>
<evidence type="ECO:0000313" key="12">
    <source>
        <dbReference type="Proteomes" id="UP000017396"/>
    </source>
</evidence>
<dbReference type="EMBL" id="CP003587">
    <property type="protein sequence ID" value="AGY58826.1"/>
    <property type="molecule type" value="Genomic_DNA"/>
</dbReference>
<name>U5QIV1_GLOK1</name>
<dbReference type="KEGG" id="glj:GKIL_2580"/>
<comment type="similarity">
    <text evidence="9">Belongs to the QueG family.</text>
</comment>
<dbReference type="InterPro" id="IPR013542">
    <property type="entry name" value="QueG_DUF1730"/>
</dbReference>
<feature type="binding site" evidence="9">
    <location>
        <position position="207"/>
    </location>
    <ligand>
        <name>[4Fe-4S] cluster</name>
        <dbReference type="ChEBI" id="CHEBI:49883"/>
        <label>2</label>
    </ligand>
</feature>
<dbReference type="InterPro" id="IPR017896">
    <property type="entry name" value="4Fe4S_Fe-S-bd"/>
</dbReference>
<keyword evidence="1 9" id="KW-0004">4Fe-4S</keyword>
<dbReference type="PROSITE" id="PS00198">
    <property type="entry name" value="4FE4S_FER_1"/>
    <property type="match status" value="1"/>
</dbReference>
<feature type="binding site" evidence="9">
    <location>
        <position position="238"/>
    </location>
    <ligand>
        <name>[4Fe-4S] cluster</name>
        <dbReference type="ChEBI" id="CHEBI:49883"/>
        <label>2</label>
    </ligand>
</feature>
<dbReference type="GO" id="GO:0052693">
    <property type="term" value="F:epoxyqueuosine reductase activity"/>
    <property type="evidence" value="ECO:0007669"/>
    <property type="project" value="UniProtKB-UniRule"/>
</dbReference>
<dbReference type="GO" id="GO:0008616">
    <property type="term" value="P:tRNA queuosine(34) biosynthetic process"/>
    <property type="evidence" value="ECO:0007669"/>
    <property type="project" value="UniProtKB-UniRule"/>
</dbReference>
<evidence type="ECO:0000256" key="4">
    <source>
        <dbReference type="ARBA" id="ARBA00022723"/>
    </source>
</evidence>
<comment type="pathway">
    <text evidence="9">tRNA modification; tRNA-queuosine biosynthesis.</text>
</comment>
<evidence type="ECO:0000256" key="7">
    <source>
        <dbReference type="ARBA" id="ARBA00023004"/>
    </source>
</evidence>
<keyword evidence="7 9" id="KW-0408">Iron</keyword>
<accession>U5QIV1</accession>
<dbReference type="InterPro" id="IPR017900">
    <property type="entry name" value="4Fe4S_Fe_S_CS"/>
</dbReference>
<comment type="subcellular location">
    <subcellularLocation>
        <location evidence="9">Cytoplasm</location>
    </subcellularLocation>
</comment>
<feature type="binding site" evidence="9">
    <location>
        <position position="127"/>
    </location>
    <ligand>
        <name>cob(II)alamin</name>
        <dbReference type="ChEBI" id="CHEBI:16304"/>
    </ligand>
</feature>
<feature type="binding site" evidence="9">
    <location>
        <position position="55"/>
    </location>
    <ligand>
        <name>cob(II)alamin</name>
        <dbReference type="ChEBI" id="CHEBI:16304"/>
    </ligand>
</feature>
<proteinExistence type="inferred from homology"/>
<dbReference type="HAMAP" id="MF_00916">
    <property type="entry name" value="QueG"/>
    <property type="match status" value="1"/>
</dbReference>
<keyword evidence="5 9" id="KW-0671">Queuosine biosynthesis</keyword>
<feature type="binding site" evidence="9">
    <location>
        <position position="191"/>
    </location>
    <ligand>
        <name>[4Fe-4S] cluster</name>
        <dbReference type="ChEBI" id="CHEBI:49883"/>
        <label>2</label>
    </ligand>
</feature>
<comment type="catalytic activity">
    <reaction evidence="9">
        <text>epoxyqueuosine(34) in tRNA + AH2 = queuosine(34) in tRNA + A + H2O</text>
        <dbReference type="Rhea" id="RHEA:32159"/>
        <dbReference type="Rhea" id="RHEA-COMP:18571"/>
        <dbReference type="Rhea" id="RHEA-COMP:18582"/>
        <dbReference type="ChEBI" id="CHEBI:13193"/>
        <dbReference type="ChEBI" id="CHEBI:15377"/>
        <dbReference type="ChEBI" id="CHEBI:17499"/>
        <dbReference type="ChEBI" id="CHEBI:194431"/>
        <dbReference type="ChEBI" id="CHEBI:194443"/>
        <dbReference type="EC" id="1.17.99.6"/>
    </reaction>
</comment>
<dbReference type="PANTHER" id="PTHR30002:SF4">
    <property type="entry name" value="EPOXYQUEUOSINE REDUCTASE"/>
    <property type="match status" value="1"/>
</dbReference>
<gene>
    <name evidence="9" type="primary">queG</name>
    <name evidence="11" type="ORF">GKIL_2580</name>
</gene>
<keyword evidence="6 9" id="KW-0560">Oxidoreductase</keyword>
<comment type="function">
    <text evidence="9">Catalyzes the conversion of epoxyqueuosine (oQ) to queuosine (Q), which is a hypermodified base found in the wobble positions of tRNA(Asp), tRNA(Asn), tRNA(His) and tRNA(Tyr).</text>
</comment>
<dbReference type="PROSITE" id="PS51379">
    <property type="entry name" value="4FE4S_FER_2"/>
    <property type="match status" value="1"/>
</dbReference>
<feature type="binding site" evidence="9">
    <location>
        <position position="235"/>
    </location>
    <ligand>
        <name>[4Fe-4S] cluster</name>
        <dbReference type="ChEBI" id="CHEBI:49883"/>
        <label>2</label>
    </ligand>
</feature>
<keyword evidence="9" id="KW-0846">Cobalamin</keyword>
<dbReference type="RefSeq" id="WP_023174018.1">
    <property type="nucleotide sequence ID" value="NC_022600.1"/>
</dbReference>
<reference evidence="11 12" key="1">
    <citation type="journal article" date="2013" name="PLoS ONE">
        <title>Cultivation and Complete Genome Sequencing of Gloeobacter kilaueensis sp. nov., from a Lava Cave in Kilauea Caldera, Hawai'i.</title>
        <authorList>
            <person name="Saw J.H."/>
            <person name="Schatz M."/>
            <person name="Brown M.V."/>
            <person name="Kunkel D.D."/>
            <person name="Foster J.S."/>
            <person name="Shick H."/>
            <person name="Christensen S."/>
            <person name="Hou S."/>
            <person name="Wan X."/>
            <person name="Donachie S.P."/>
        </authorList>
    </citation>
    <scope>NUCLEOTIDE SEQUENCE [LARGE SCALE GENOMIC DNA]</scope>
    <source>
        <strain evidence="12">JS</strain>
    </source>
</reference>
<keyword evidence="12" id="KW-1185">Reference proteome</keyword>
<keyword evidence="9" id="KW-0170">Cobalt</keyword>
<evidence type="ECO:0000256" key="1">
    <source>
        <dbReference type="ARBA" id="ARBA00022485"/>
    </source>
</evidence>
<dbReference type="OrthoDB" id="9784571at2"/>
<dbReference type="AlphaFoldDB" id="U5QIV1"/>
<organism evidence="11 12">
    <name type="scientific">Gloeobacter kilaueensis (strain ATCC BAA-2537 / CCAP 1431/1 / ULC 316 / JS1)</name>
    <dbReference type="NCBI Taxonomy" id="1183438"/>
    <lineage>
        <taxon>Bacteria</taxon>
        <taxon>Bacillati</taxon>
        <taxon>Cyanobacteriota</taxon>
        <taxon>Cyanophyceae</taxon>
        <taxon>Gloeobacterales</taxon>
        <taxon>Gloeobacteraceae</taxon>
        <taxon>Gloeobacter</taxon>
    </lineage>
</organism>
<dbReference type="GO" id="GO:0046872">
    <property type="term" value="F:metal ion binding"/>
    <property type="evidence" value="ECO:0007669"/>
    <property type="project" value="UniProtKB-KW"/>
</dbReference>
<feature type="binding site" evidence="9">
    <location>
        <position position="242"/>
    </location>
    <ligand>
        <name>[4Fe-4S] cluster</name>
        <dbReference type="ChEBI" id="CHEBI:49883"/>
        <label>1</label>
    </ligand>
</feature>
<evidence type="ECO:0000256" key="5">
    <source>
        <dbReference type="ARBA" id="ARBA00022785"/>
    </source>
</evidence>
<dbReference type="Pfam" id="PF13484">
    <property type="entry name" value="Fer4_16"/>
    <property type="match status" value="1"/>
</dbReference>
<evidence type="ECO:0000259" key="10">
    <source>
        <dbReference type="PROSITE" id="PS51379"/>
    </source>
</evidence>
<feature type="binding site" evidence="9">
    <location>
        <position position="184"/>
    </location>
    <ligand>
        <name>[4Fe-4S] cluster</name>
        <dbReference type="ChEBI" id="CHEBI:49883"/>
        <label>1</label>
    </ligand>
</feature>
<keyword evidence="4 9" id="KW-0479">Metal-binding</keyword>
<evidence type="ECO:0000256" key="2">
    <source>
        <dbReference type="ARBA" id="ARBA00022490"/>
    </source>
</evidence>
<feature type="domain" description="4Fe-4S ferredoxin-type" evidence="10">
    <location>
        <begin position="171"/>
        <end position="201"/>
    </location>
</feature>
<feature type="active site" description="Proton donor" evidence="9">
    <location>
        <position position="127"/>
    </location>
</feature>
<dbReference type="GO" id="GO:0031419">
    <property type="term" value="F:cobalamin binding"/>
    <property type="evidence" value="ECO:0007669"/>
    <property type="project" value="UniProtKB-KW"/>
</dbReference>
<evidence type="ECO:0000256" key="6">
    <source>
        <dbReference type="ARBA" id="ARBA00023002"/>
    </source>
</evidence>
<keyword evidence="2 9" id="KW-0963">Cytoplasm</keyword>
<comment type="cofactor">
    <cofactor evidence="9">
        <name>[4Fe-4S] cluster</name>
        <dbReference type="ChEBI" id="CHEBI:49883"/>
    </cofactor>
    <text evidence="9">Binds 2 [4Fe-4S] clusters per monomer.</text>
</comment>